<dbReference type="RefSeq" id="XP_024674883.1">
    <property type="nucleotide sequence ID" value="XM_024819976.1"/>
</dbReference>
<gene>
    <name evidence="2" type="ORF">BDW47DRAFT_83270</name>
</gene>
<sequence length="223" mass="24782">MPPPTDGTDPVLRLGDAPRMPSGRHSFVSSAGHPDALLFSDSGPSLCTTGRDFFLPSPRPGIYFYQHFLLFHSCQSLTPRRQLVETGKIIVAPFLHALTRCALFRRGKGMLWTVWFTSLAWHIEGSSCLSWNIWDSRDQVSRRHQGGKGVPPTSFDRPSSMAHYYGTPTPSPLPLPPRPPTCPGILGSAVGSNHIYLLIDLRFTEWAEDRSHISLIPKNVVLI</sequence>
<dbReference type="OrthoDB" id="10421230at2759"/>
<dbReference type="GeneID" id="36527136"/>
<evidence type="ECO:0000313" key="3">
    <source>
        <dbReference type="Proteomes" id="UP000234585"/>
    </source>
</evidence>
<evidence type="ECO:0000256" key="1">
    <source>
        <dbReference type="SAM" id="MobiDB-lite"/>
    </source>
</evidence>
<dbReference type="EMBL" id="KZ559123">
    <property type="protein sequence ID" value="PLB40871.1"/>
    <property type="molecule type" value="Genomic_DNA"/>
</dbReference>
<feature type="region of interest" description="Disordered" evidence="1">
    <location>
        <begin position="142"/>
        <end position="161"/>
    </location>
</feature>
<dbReference type="AlphaFoldDB" id="A0A2I2FJS5"/>
<keyword evidence="3" id="KW-1185">Reference proteome</keyword>
<proteinExistence type="predicted"/>
<name>A0A2I2FJS5_ASPCN</name>
<evidence type="ECO:0000313" key="2">
    <source>
        <dbReference type="EMBL" id="PLB40871.1"/>
    </source>
</evidence>
<reference evidence="2 3" key="1">
    <citation type="submission" date="2017-12" db="EMBL/GenBank/DDBJ databases">
        <authorList>
            <consortium name="DOE Joint Genome Institute"/>
            <person name="Haridas S."/>
            <person name="Kjaerbolling I."/>
            <person name="Vesth T.C."/>
            <person name="Frisvad J.C."/>
            <person name="Nybo J.L."/>
            <person name="Theobald S."/>
            <person name="Kuo A."/>
            <person name="Bowyer P."/>
            <person name="Matsuda Y."/>
            <person name="Mondo S."/>
            <person name="Lyhne E.K."/>
            <person name="Kogle M.E."/>
            <person name="Clum A."/>
            <person name="Lipzen A."/>
            <person name="Salamov A."/>
            <person name="Ngan C.Y."/>
            <person name="Daum C."/>
            <person name="Chiniquy J."/>
            <person name="Barry K."/>
            <person name="LaButti K."/>
            <person name="Simmons B.A."/>
            <person name="Magnuson J.K."/>
            <person name="Mortensen U.H."/>
            <person name="Larsen T.O."/>
            <person name="Grigoriev I.V."/>
            <person name="Baker S.E."/>
            <person name="Andersen M.R."/>
            <person name="Nordberg H.P."/>
            <person name="Cantor M.N."/>
            <person name="Hua S.X."/>
        </authorList>
    </citation>
    <scope>NUCLEOTIDE SEQUENCE [LARGE SCALE GENOMIC DNA]</scope>
    <source>
        <strain evidence="2 3">CBS 102.13</strain>
    </source>
</reference>
<accession>A0A2I2FJS5</accession>
<protein>
    <submittedName>
        <fullName evidence="2">Uncharacterized protein</fullName>
    </submittedName>
</protein>
<dbReference type="Proteomes" id="UP000234585">
    <property type="component" value="Unassembled WGS sequence"/>
</dbReference>
<organism evidence="2 3">
    <name type="scientific">Aspergillus candidus</name>
    <dbReference type="NCBI Taxonomy" id="41067"/>
    <lineage>
        <taxon>Eukaryota</taxon>
        <taxon>Fungi</taxon>
        <taxon>Dikarya</taxon>
        <taxon>Ascomycota</taxon>
        <taxon>Pezizomycotina</taxon>
        <taxon>Eurotiomycetes</taxon>
        <taxon>Eurotiomycetidae</taxon>
        <taxon>Eurotiales</taxon>
        <taxon>Aspergillaceae</taxon>
        <taxon>Aspergillus</taxon>
        <taxon>Aspergillus subgen. Circumdati</taxon>
    </lineage>
</organism>